<proteinExistence type="predicted"/>
<evidence type="ECO:0000256" key="2">
    <source>
        <dbReference type="ARBA" id="ARBA00022448"/>
    </source>
</evidence>
<dbReference type="InterPro" id="IPR020846">
    <property type="entry name" value="MFS_dom"/>
</dbReference>
<evidence type="ECO:0000256" key="1">
    <source>
        <dbReference type="ARBA" id="ARBA00004651"/>
    </source>
</evidence>
<dbReference type="Proteomes" id="UP001180489">
    <property type="component" value="Unassembled WGS sequence"/>
</dbReference>
<keyword evidence="6 7" id="KW-0472">Membrane</keyword>
<feature type="transmembrane region" description="Helical" evidence="7">
    <location>
        <begin position="27"/>
        <end position="46"/>
    </location>
</feature>
<feature type="transmembrane region" description="Helical" evidence="7">
    <location>
        <begin position="227"/>
        <end position="250"/>
    </location>
</feature>
<evidence type="ECO:0000256" key="7">
    <source>
        <dbReference type="SAM" id="Phobius"/>
    </source>
</evidence>
<dbReference type="PANTHER" id="PTHR23513">
    <property type="entry name" value="INTEGRAL MEMBRANE EFFLUX PROTEIN-RELATED"/>
    <property type="match status" value="1"/>
</dbReference>
<feature type="transmembrane region" description="Helical" evidence="7">
    <location>
        <begin position="380"/>
        <end position="400"/>
    </location>
</feature>
<comment type="caution">
    <text evidence="9">The sequence shown here is derived from an EMBL/GenBank/DDBJ whole genome shotgun (WGS) entry which is preliminary data.</text>
</comment>
<protein>
    <submittedName>
        <fullName evidence="9">MFS transporter</fullName>
    </submittedName>
</protein>
<keyword evidence="4 7" id="KW-0812">Transmembrane</keyword>
<keyword evidence="5 7" id="KW-1133">Transmembrane helix</keyword>
<feature type="transmembrane region" description="Helical" evidence="7">
    <location>
        <begin position="291"/>
        <end position="309"/>
    </location>
</feature>
<accession>A0ABU2UY48</accession>
<name>A0ABU2UY48_9ACTN</name>
<gene>
    <name evidence="9" type="ORF">RM863_37310</name>
</gene>
<keyword evidence="10" id="KW-1185">Reference proteome</keyword>
<keyword evidence="3" id="KW-1003">Cell membrane</keyword>
<evidence type="ECO:0000256" key="5">
    <source>
        <dbReference type="ARBA" id="ARBA00022989"/>
    </source>
</evidence>
<feature type="transmembrane region" description="Helical" evidence="7">
    <location>
        <begin position="176"/>
        <end position="193"/>
    </location>
</feature>
<reference evidence="9" key="1">
    <citation type="submission" date="2024-05" db="EMBL/GenBank/DDBJ databases">
        <title>30 novel species of actinomycetes from the DSMZ collection.</title>
        <authorList>
            <person name="Nouioui I."/>
        </authorList>
    </citation>
    <scope>NUCLEOTIDE SEQUENCE</scope>
    <source>
        <strain evidence="9">DSM 41014</strain>
    </source>
</reference>
<evidence type="ECO:0000259" key="8">
    <source>
        <dbReference type="PROSITE" id="PS50850"/>
    </source>
</evidence>
<evidence type="ECO:0000256" key="6">
    <source>
        <dbReference type="ARBA" id="ARBA00023136"/>
    </source>
</evidence>
<evidence type="ECO:0000256" key="4">
    <source>
        <dbReference type="ARBA" id="ARBA00022692"/>
    </source>
</evidence>
<dbReference type="RefSeq" id="WP_311637826.1">
    <property type="nucleotide sequence ID" value="NZ_JAVRFF010000073.1"/>
</dbReference>
<evidence type="ECO:0000256" key="3">
    <source>
        <dbReference type="ARBA" id="ARBA00022475"/>
    </source>
</evidence>
<dbReference type="CDD" id="cd06173">
    <property type="entry name" value="MFS_MefA_like"/>
    <property type="match status" value="1"/>
</dbReference>
<dbReference type="SUPFAM" id="SSF103473">
    <property type="entry name" value="MFS general substrate transporter"/>
    <property type="match status" value="1"/>
</dbReference>
<dbReference type="PANTHER" id="PTHR23513:SF6">
    <property type="entry name" value="MAJOR FACILITATOR SUPERFAMILY ASSOCIATED DOMAIN-CONTAINING PROTEIN"/>
    <property type="match status" value="1"/>
</dbReference>
<dbReference type="Pfam" id="PF05977">
    <property type="entry name" value="MFS_3"/>
    <property type="match status" value="1"/>
</dbReference>
<dbReference type="PROSITE" id="PS50850">
    <property type="entry name" value="MFS"/>
    <property type="match status" value="1"/>
</dbReference>
<keyword evidence="2" id="KW-0813">Transport</keyword>
<dbReference type="InterPro" id="IPR010290">
    <property type="entry name" value="TM_effector"/>
</dbReference>
<dbReference type="EMBL" id="JAVRFF010000073">
    <property type="protein sequence ID" value="MDT0477796.1"/>
    <property type="molecule type" value="Genomic_DNA"/>
</dbReference>
<feature type="domain" description="Major facilitator superfamily (MFS) profile" evidence="8">
    <location>
        <begin position="224"/>
        <end position="419"/>
    </location>
</feature>
<evidence type="ECO:0000313" key="10">
    <source>
        <dbReference type="Proteomes" id="UP001180489"/>
    </source>
</evidence>
<sequence>MATPSRLGLLRDPDFGRLFAATALGQLGDRIIFLALPLVAIMALHADNFQVGLLTAMTTAGSLLVGLPAGAWVDRMRKRSVMISTDLVRALILLTVPVAWWADLLTIWWLYAVALFHGILTVFFDVAYVSYLPHLVGRSNLVEGNSKLSAIRSVTSISGPSVAGPMVGLVGAPATLLLSSAGMAMSGLLAITIRKREQKPESSERPQLVREIKEGLRYVLQRPALRAMMLGDSIFNLFLVIYQTMLLVFLEREIGLSSFGVGLILSGMGCGALLGALLATRISKRVGHGPVIWLAPLVTCPLTVLMPLARPGWSLCVAAIGLATLSLGGVVRVVAQSSLQQALTPDRLLGRMSATSRFVSWGGIPLGGVVGGALGSGFGAAATLWIGAAGMTLSVLPNFLSPLRVMRTLPTEKEPELVG</sequence>
<organism evidence="9 10">
    <name type="scientific">Streptomyces hintoniae</name>
    <dbReference type="NCBI Taxonomy" id="3075521"/>
    <lineage>
        <taxon>Bacteria</taxon>
        <taxon>Bacillati</taxon>
        <taxon>Actinomycetota</taxon>
        <taxon>Actinomycetes</taxon>
        <taxon>Kitasatosporales</taxon>
        <taxon>Streptomycetaceae</taxon>
        <taxon>Streptomyces</taxon>
    </lineage>
</organism>
<feature type="transmembrane region" description="Helical" evidence="7">
    <location>
        <begin position="356"/>
        <end position="374"/>
    </location>
</feature>
<feature type="transmembrane region" description="Helical" evidence="7">
    <location>
        <begin position="315"/>
        <end position="335"/>
    </location>
</feature>
<comment type="subcellular location">
    <subcellularLocation>
        <location evidence="1">Cell membrane</location>
        <topology evidence="1">Multi-pass membrane protein</topology>
    </subcellularLocation>
</comment>
<feature type="transmembrane region" description="Helical" evidence="7">
    <location>
        <begin position="108"/>
        <end position="129"/>
    </location>
</feature>
<dbReference type="InterPro" id="IPR036259">
    <property type="entry name" value="MFS_trans_sf"/>
</dbReference>
<dbReference type="Gene3D" id="1.20.1250.20">
    <property type="entry name" value="MFS general substrate transporter like domains"/>
    <property type="match status" value="1"/>
</dbReference>
<feature type="transmembrane region" description="Helical" evidence="7">
    <location>
        <begin position="256"/>
        <end position="279"/>
    </location>
</feature>
<evidence type="ECO:0000313" key="9">
    <source>
        <dbReference type="EMBL" id="MDT0477796.1"/>
    </source>
</evidence>
<feature type="transmembrane region" description="Helical" evidence="7">
    <location>
        <begin position="52"/>
        <end position="73"/>
    </location>
</feature>